<reference evidence="2" key="2">
    <citation type="journal article" date="2015" name="Data Brief">
        <title>Shoot transcriptome of the giant reed, Arundo donax.</title>
        <authorList>
            <person name="Barrero R.A."/>
            <person name="Guerrero F.D."/>
            <person name="Moolhuijzen P."/>
            <person name="Goolsby J.A."/>
            <person name="Tidwell J."/>
            <person name="Bellgard S.E."/>
            <person name="Bellgard M.I."/>
        </authorList>
    </citation>
    <scope>NUCLEOTIDE SEQUENCE</scope>
    <source>
        <tissue evidence="2">Shoot tissue taken approximately 20 cm above the soil surface</tissue>
    </source>
</reference>
<reference evidence="2" key="1">
    <citation type="submission" date="2014-09" db="EMBL/GenBank/DDBJ databases">
        <authorList>
            <person name="Magalhaes I.L.F."/>
            <person name="Oliveira U."/>
            <person name="Santos F.R."/>
            <person name="Vidigal T.H.D.A."/>
            <person name="Brescovit A.D."/>
            <person name="Santos A.J."/>
        </authorList>
    </citation>
    <scope>NUCLEOTIDE SEQUENCE</scope>
    <source>
        <tissue evidence="2">Shoot tissue taken approximately 20 cm above the soil surface</tissue>
    </source>
</reference>
<organism evidence="2">
    <name type="scientific">Arundo donax</name>
    <name type="common">Giant reed</name>
    <name type="synonym">Donax arundinaceus</name>
    <dbReference type="NCBI Taxonomy" id="35708"/>
    <lineage>
        <taxon>Eukaryota</taxon>
        <taxon>Viridiplantae</taxon>
        <taxon>Streptophyta</taxon>
        <taxon>Embryophyta</taxon>
        <taxon>Tracheophyta</taxon>
        <taxon>Spermatophyta</taxon>
        <taxon>Magnoliopsida</taxon>
        <taxon>Liliopsida</taxon>
        <taxon>Poales</taxon>
        <taxon>Poaceae</taxon>
        <taxon>PACMAD clade</taxon>
        <taxon>Arundinoideae</taxon>
        <taxon>Arundineae</taxon>
        <taxon>Arundo</taxon>
    </lineage>
</organism>
<dbReference type="EMBL" id="GBRH01199007">
    <property type="protein sequence ID" value="JAD98888.1"/>
    <property type="molecule type" value="Transcribed_RNA"/>
</dbReference>
<dbReference type="AlphaFoldDB" id="A0A0A9EIN8"/>
<evidence type="ECO:0000313" key="2">
    <source>
        <dbReference type="EMBL" id="JAD98888.1"/>
    </source>
</evidence>
<proteinExistence type="predicted"/>
<name>A0A0A9EIN8_ARUDO</name>
<feature type="chain" id="PRO_5002061900" evidence="1">
    <location>
        <begin position="17"/>
        <end position="36"/>
    </location>
</feature>
<evidence type="ECO:0000256" key="1">
    <source>
        <dbReference type="SAM" id="SignalP"/>
    </source>
</evidence>
<sequence>MFGFVILVLQISVCHPEFVLFESIRAARVIVCVYKL</sequence>
<feature type="signal peptide" evidence="1">
    <location>
        <begin position="1"/>
        <end position="16"/>
    </location>
</feature>
<keyword evidence="1" id="KW-0732">Signal</keyword>
<protein>
    <submittedName>
        <fullName evidence="2">Uncharacterized protein</fullName>
    </submittedName>
</protein>
<accession>A0A0A9EIN8</accession>